<dbReference type="AlphaFoldDB" id="A0A7S4RVI9"/>
<feature type="region of interest" description="Disordered" evidence="1">
    <location>
        <begin position="166"/>
        <end position="208"/>
    </location>
</feature>
<evidence type="ECO:0000256" key="1">
    <source>
        <dbReference type="SAM" id="MobiDB-lite"/>
    </source>
</evidence>
<dbReference type="GO" id="GO:0015629">
    <property type="term" value="C:actin cytoskeleton"/>
    <property type="evidence" value="ECO:0007669"/>
    <property type="project" value="TreeGrafter"/>
</dbReference>
<dbReference type="Gene3D" id="1.10.418.10">
    <property type="entry name" value="Calponin-like domain"/>
    <property type="match status" value="2"/>
</dbReference>
<dbReference type="PROSITE" id="PS50021">
    <property type="entry name" value="CH"/>
    <property type="match status" value="2"/>
</dbReference>
<dbReference type="Pfam" id="PF00307">
    <property type="entry name" value="CH"/>
    <property type="match status" value="2"/>
</dbReference>
<dbReference type="PANTHER" id="PTHR47385">
    <property type="entry name" value="CALPONIN"/>
    <property type="match status" value="1"/>
</dbReference>
<dbReference type="SMART" id="SM00033">
    <property type="entry name" value="CH"/>
    <property type="match status" value="2"/>
</dbReference>
<evidence type="ECO:0000313" key="3">
    <source>
        <dbReference type="EMBL" id="CAE4624315.1"/>
    </source>
</evidence>
<feature type="domain" description="Calponin-homology (CH)" evidence="2">
    <location>
        <begin position="255"/>
        <end position="360"/>
    </location>
</feature>
<dbReference type="InterPro" id="IPR050606">
    <property type="entry name" value="Calponin-like"/>
</dbReference>
<dbReference type="PANTHER" id="PTHR47385:SF14">
    <property type="entry name" value="TRANSGELIN"/>
    <property type="match status" value="1"/>
</dbReference>
<protein>
    <recommendedName>
        <fullName evidence="2">Calponin-homology (CH) domain-containing protein</fullName>
    </recommendedName>
</protein>
<dbReference type="InterPro" id="IPR001715">
    <property type="entry name" value="CH_dom"/>
</dbReference>
<dbReference type="InterPro" id="IPR036872">
    <property type="entry name" value="CH_dom_sf"/>
</dbReference>
<dbReference type="EMBL" id="HBNR01057072">
    <property type="protein sequence ID" value="CAE4624315.1"/>
    <property type="molecule type" value="Transcribed_RNA"/>
</dbReference>
<dbReference type="InterPro" id="IPR003096">
    <property type="entry name" value="SM22_calponin"/>
</dbReference>
<accession>A0A7S4RVI9</accession>
<proteinExistence type="predicted"/>
<sequence>MPEEVVEYGMDKELRQKRDSKYDPGLEQTVTVWIEAVSGERRGDQTFAEWLKNGQVLCKLANAIRPAIVKKVNSSQMPFKQMENITFFMNAARELGVPESAMFGTPDLFEEKNMGSVVNCIYTLGGAIQVTCPDFAGPALGIAMTAERKDKKRVSQGLLTDQSSGFATSMEVSRPKERADYCVRPVQSSERPKAPADSTPTRPNPESEARKVLVAATPQKINLAPQASPGRVPNADCTYGLDKELEEKRAAKHDTSLEKEVTDWVEAITGQARECQTLAEWLKNGQVLCALANAIRPGIVKKVNSSQMPFKQMENITFFMNAARELGVPESAIFSTPDLYEEKNIPSVVNCMYTLGGAVQVSCPGFTGPRLGVAITVESKAKRRPSGLLTDQSAGFSTTMEVQRPENYMPRPTVAA</sequence>
<organism evidence="3">
    <name type="scientific">Alexandrium monilatum</name>
    <dbReference type="NCBI Taxonomy" id="311494"/>
    <lineage>
        <taxon>Eukaryota</taxon>
        <taxon>Sar</taxon>
        <taxon>Alveolata</taxon>
        <taxon>Dinophyceae</taxon>
        <taxon>Gonyaulacales</taxon>
        <taxon>Pyrocystaceae</taxon>
        <taxon>Alexandrium</taxon>
    </lineage>
</organism>
<dbReference type="GO" id="GO:0007015">
    <property type="term" value="P:actin filament organization"/>
    <property type="evidence" value="ECO:0007669"/>
    <property type="project" value="TreeGrafter"/>
</dbReference>
<name>A0A7S4RVI9_9DINO</name>
<dbReference type="SUPFAM" id="SSF47576">
    <property type="entry name" value="Calponin-homology domain, CH-domain"/>
    <property type="match status" value="2"/>
</dbReference>
<feature type="domain" description="Calponin-homology (CH)" evidence="2">
    <location>
        <begin position="24"/>
        <end position="129"/>
    </location>
</feature>
<dbReference type="GO" id="GO:0051015">
    <property type="term" value="F:actin filament binding"/>
    <property type="evidence" value="ECO:0007669"/>
    <property type="project" value="TreeGrafter"/>
</dbReference>
<reference evidence="3" key="1">
    <citation type="submission" date="2021-01" db="EMBL/GenBank/DDBJ databases">
        <authorList>
            <person name="Corre E."/>
            <person name="Pelletier E."/>
            <person name="Niang G."/>
            <person name="Scheremetjew M."/>
            <person name="Finn R."/>
            <person name="Kale V."/>
            <person name="Holt S."/>
            <person name="Cochrane G."/>
            <person name="Meng A."/>
            <person name="Brown T."/>
            <person name="Cohen L."/>
        </authorList>
    </citation>
    <scope>NUCLEOTIDE SEQUENCE</scope>
    <source>
        <strain evidence="3">CCMP3105</strain>
    </source>
</reference>
<dbReference type="PRINTS" id="PR00888">
    <property type="entry name" value="SM22CALPONIN"/>
</dbReference>
<gene>
    <name evidence="3" type="ORF">AMON00008_LOCUS40146</name>
</gene>
<evidence type="ECO:0000259" key="2">
    <source>
        <dbReference type="PROSITE" id="PS50021"/>
    </source>
</evidence>